<gene>
    <name evidence="5 9" type="primary">truB</name>
    <name evidence="9" type="ORF">NCTC11532_00228</name>
</gene>
<keyword evidence="4 5" id="KW-0413">Isomerase</keyword>
<evidence type="ECO:0000259" key="6">
    <source>
        <dbReference type="Pfam" id="PF01509"/>
    </source>
</evidence>
<dbReference type="AlphaFoldDB" id="A0A378LM21"/>
<dbReference type="InterPro" id="IPR015240">
    <property type="entry name" value="tRNA_sdUridine_synth_fam1_C"/>
</dbReference>
<reference evidence="9 10" key="1">
    <citation type="submission" date="2018-06" db="EMBL/GenBank/DDBJ databases">
        <authorList>
            <consortium name="Pathogen Informatics"/>
            <person name="Doyle S."/>
        </authorList>
    </citation>
    <scope>NUCLEOTIDE SEQUENCE [LARGE SCALE GENOMIC DNA]</scope>
    <source>
        <strain evidence="9 10">NCTC11532</strain>
    </source>
</reference>
<dbReference type="CDD" id="cd21152">
    <property type="entry name" value="PUA_TruB_bacterial"/>
    <property type="match status" value="1"/>
</dbReference>
<feature type="active site" description="Nucleophile" evidence="5">
    <location>
        <position position="48"/>
    </location>
</feature>
<dbReference type="Pfam" id="PF16198">
    <property type="entry name" value="TruB_C_2"/>
    <property type="match status" value="1"/>
</dbReference>
<dbReference type="SUPFAM" id="SSF55120">
    <property type="entry name" value="Pseudouridine synthase"/>
    <property type="match status" value="1"/>
</dbReference>
<dbReference type="Pfam" id="PF09157">
    <property type="entry name" value="TruB-C_2"/>
    <property type="match status" value="1"/>
</dbReference>
<dbReference type="PANTHER" id="PTHR13767:SF2">
    <property type="entry name" value="PSEUDOURIDYLATE SYNTHASE TRUB1"/>
    <property type="match status" value="1"/>
</dbReference>
<comment type="similarity">
    <text evidence="2 5">Belongs to the pseudouridine synthase TruB family. Type 1 subfamily.</text>
</comment>
<dbReference type="SUPFAM" id="SSF88697">
    <property type="entry name" value="PUA domain-like"/>
    <property type="match status" value="1"/>
</dbReference>
<dbReference type="Gene3D" id="2.30.130.10">
    <property type="entry name" value="PUA domain"/>
    <property type="match status" value="1"/>
</dbReference>
<evidence type="ECO:0000259" key="8">
    <source>
        <dbReference type="Pfam" id="PF16198"/>
    </source>
</evidence>
<dbReference type="InterPro" id="IPR032819">
    <property type="entry name" value="TruB_C"/>
</dbReference>
<dbReference type="InterPro" id="IPR015947">
    <property type="entry name" value="PUA-like_sf"/>
</dbReference>
<feature type="domain" description="tRNA pseudouridine synthase II TruB subfamily 1 C-terminal" evidence="7">
    <location>
        <begin position="245"/>
        <end position="300"/>
    </location>
</feature>
<dbReference type="GO" id="GO:0031119">
    <property type="term" value="P:tRNA pseudouridine synthesis"/>
    <property type="evidence" value="ECO:0007669"/>
    <property type="project" value="UniProtKB-UniRule"/>
</dbReference>
<dbReference type="GO" id="GO:1990481">
    <property type="term" value="P:mRNA pseudouridine synthesis"/>
    <property type="evidence" value="ECO:0007669"/>
    <property type="project" value="TreeGrafter"/>
</dbReference>
<name>A0A378LM21_9GAMM</name>
<dbReference type="HAMAP" id="MF_01080">
    <property type="entry name" value="TruB_bact"/>
    <property type="match status" value="1"/>
</dbReference>
<evidence type="ECO:0000256" key="1">
    <source>
        <dbReference type="ARBA" id="ARBA00000385"/>
    </source>
</evidence>
<evidence type="ECO:0000256" key="5">
    <source>
        <dbReference type="HAMAP-Rule" id="MF_01080"/>
    </source>
</evidence>
<dbReference type="CDD" id="cd02573">
    <property type="entry name" value="PseudoU_synth_EcTruB"/>
    <property type="match status" value="1"/>
</dbReference>
<dbReference type="InterPro" id="IPR020103">
    <property type="entry name" value="PsdUridine_synth_cat_dom_sf"/>
</dbReference>
<dbReference type="Pfam" id="PF01509">
    <property type="entry name" value="TruB_N"/>
    <property type="match status" value="1"/>
</dbReference>
<dbReference type="GO" id="GO:0160148">
    <property type="term" value="F:tRNA pseudouridine(55) synthase activity"/>
    <property type="evidence" value="ECO:0007669"/>
    <property type="project" value="UniProtKB-EC"/>
</dbReference>
<dbReference type="EC" id="5.4.99.25" evidence="5"/>
<dbReference type="InterPro" id="IPR036974">
    <property type="entry name" value="PUA_sf"/>
</dbReference>
<evidence type="ECO:0000313" key="9">
    <source>
        <dbReference type="EMBL" id="STY28065.1"/>
    </source>
</evidence>
<feature type="domain" description="Pseudouridine synthase II N-terminal" evidence="6">
    <location>
        <begin position="33"/>
        <end position="181"/>
    </location>
</feature>
<evidence type="ECO:0000259" key="7">
    <source>
        <dbReference type="Pfam" id="PF09157"/>
    </source>
</evidence>
<dbReference type="InterPro" id="IPR014780">
    <property type="entry name" value="tRNA_psdUridine_synth_TruB"/>
</dbReference>
<comment type="function">
    <text evidence="5">Responsible for synthesis of pseudouridine from uracil-55 in the psi GC loop of transfer RNAs.</text>
</comment>
<sequence>MKMSTIKESAIDGIILLNKSEGMTSNTALQKTKRLLGAQKAGHTGSLDPLATGMLPLCFGEATKVCQFLLDADKCYQATGLLGIKTNTSDATGEVIAFMDNFAITEEELLGVLMQHTGYIKQVPSMFSALKFNGTPLYRFAREGINVERKAREILIRDLQLNEFDGRQFSITVNCSKGTYIRNLVEDIGDALGVGAHVTRLHRVYTSGFENMPMYSLAELESMTLSERIKCLFPMDRAINYLEHVTLLAEEVVTIRQGRLVKNKLGGERLDCVRLYDEKSQFIGLGERNTQGEIKAKRLLSF</sequence>
<organism evidence="9 10">
    <name type="scientific">Legionella wadsworthii</name>
    <dbReference type="NCBI Taxonomy" id="28088"/>
    <lineage>
        <taxon>Bacteria</taxon>
        <taxon>Pseudomonadati</taxon>
        <taxon>Pseudomonadota</taxon>
        <taxon>Gammaproteobacteria</taxon>
        <taxon>Legionellales</taxon>
        <taxon>Legionellaceae</taxon>
        <taxon>Legionella</taxon>
    </lineage>
</organism>
<dbReference type="Proteomes" id="UP000255297">
    <property type="component" value="Unassembled WGS sequence"/>
</dbReference>
<evidence type="ECO:0000313" key="10">
    <source>
        <dbReference type="Proteomes" id="UP000255297"/>
    </source>
</evidence>
<dbReference type="GO" id="GO:0003723">
    <property type="term" value="F:RNA binding"/>
    <property type="evidence" value="ECO:0007669"/>
    <property type="project" value="InterPro"/>
</dbReference>
<keyword evidence="3 5" id="KW-0819">tRNA processing</keyword>
<proteinExistence type="inferred from homology"/>
<feature type="domain" description="tRNA pseudouridylate synthase B C-terminal" evidence="8">
    <location>
        <begin position="182"/>
        <end position="239"/>
    </location>
</feature>
<evidence type="ECO:0000256" key="4">
    <source>
        <dbReference type="ARBA" id="ARBA00023235"/>
    </source>
</evidence>
<comment type="catalytic activity">
    <reaction evidence="1 5">
        <text>uridine(55) in tRNA = pseudouridine(55) in tRNA</text>
        <dbReference type="Rhea" id="RHEA:42532"/>
        <dbReference type="Rhea" id="RHEA-COMP:10101"/>
        <dbReference type="Rhea" id="RHEA-COMP:10102"/>
        <dbReference type="ChEBI" id="CHEBI:65314"/>
        <dbReference type="ChEBI" id="CHEBI:65315"/>
        <dbReference type="EC" id="5.4.99.25"/>
    </reaction>
</comment>
<protein>
    <recommendedName>
        <fullName evidence="5">tRNA pseudouridine synthase B</fullName>
        <ecNumber evidence="5">5.4.99.25</ecNumber>
    </recommendedName>
    <alternativeName>
        <fullName evidence="5">tRNA pseudouridine(55) synthase</fullName>
        <shortName evidence="5">Psi55 synthase</shortName>
    </alternativeName>
    <alternativeName>
        <fullName evidence="5">tRNA pseudouridylate synthase</fullName>
    </alternativeName>
    <alternativeName>
        <fullName evidence="5">tRNA-uridine isomerase</fullName>
    </alternativeName>
</protein>
<dbReference type="Gene3D" id="3.30.2350.10">
    <property type="entry name" value="Pseudouridine synthase"/>
    <property type="match status" value="1"/>
</dbReference>
<evidence type="ECO:0000256" key="2">
    <source>
        <dbReference type="ARBA" id="ARBA00005642"/>
    </source>
</evidence>
<dbReference type="STRING" id="1122170.GCA_000701265_01785"/>
<accession>A0A378LM21</accession>
<evidence type="ECO:0000256" key="3">
    <source>
        <dbReference type="ARBA" id="ARBA00022694"/>
    </source>
</evidence>
<dbReference type="OrthoDB" id="9802309at2"/>
<dbReference type="EMBL" id="UGPB01000001">
    <property type="protein sequence ID" value="STY28065.1"/>
    <property type="molecule type" value="Genomic_DNA"/>
</dbReference>
<keyword evidence="10" id="KW-1185">Reference proteome</keyword>
<dbReference type="NCBIfam" id="TIGR00431">
    <property type="entry name" value="TruB"/>
    <property type="match status" value="1"/>
</dbReference>
<dbReference type="InterPro" id="IPR002501">
    <property type="entry name" value="PsdUridine_synth_N"/>
</dbReference>
<dbReference type="PANTHER" id="PTHR13767">
    <property type="entry name" value="TRNA-PSEUDOURIDINE SYNTHASE"/>
    <property type="match status" value="1"/>
</dbReference>